<comment type="caution">
    <text evidence="7">The sequence shown here is derived from an EMBL/GenBank/DDBJ whole genome shotgun (WGS) entry which is preliminary data.</text>
</comment>
<dbReference type="GO" id="GO:0016787">
    <property type="term" value="F:hydrolase activity"/>
    <property type="evidence" value="ECO:0007669"/>
    <property type="project" value="UniProtKB-KW"/>
</dbReference>
<dbReference type="GO" id="GO:0016779">
    <property type="term" value="F:nucleotidyltransferase activity"/>
    <property type="evidence" value="ECO:0007669"/>
    <property type="project" value="UniProtKB-KW"/>
</dbReference>
<dbReference type="GO" id="GO:0004519">
    <property type="term" value="F:endonuclease activity"/>
    <property type="evidence" value="ECO:0007669"/>
    <property type="project" value="UniProtKB-KW"/>
</dbReference>
<dbReference type="EMBL" id="JAUNZN010000018">
    <property type="protein sequence ID" value="KAK4810894.1"/>
    <property type="molecule type" value="Genomic_DNA"/>
</dbReference>
<keyword evidence="1" id="KW-0808">Transferase</keyword>
<evidence type="ECO:0000256" key="3">
    <source>
        <dbReference type="ARBA" id="ARBA00022722"/>
    </source>
</evidence>
<evidence type="ECO:0000259" key="6">
    <source>
        <dbReference type="Pfam" id="PF18697"/>
    </source>
</evidence>
<evidence type="ECO:0000313" key="7">
    <source>
        <dbReference type="EMBL" id="KAK4810894.1"/>
    </source>
</evidence>
<evidence type="ECO:0000256" key="5">
    <source>
        <dbReference type="ARBA" id="ARBA00022801"/>
    </source>
</evidence>
<keyword evidence="3" id="KW-0540">Nuclease</keyword>
<evidence type="ECO:0000313" key="8">
    <source>
        <dbReference type="Proteomes" id="UP001333110"/>
    </source>
</evidence>
<organism evidence="7 8">
    <name type="scientific">Mycteria americana</name>
    <name type="common">Wood stork</name>
    <dbReference type="NCBI Taxonomy" id="33587"/>
    <lineage>
        <taxon>Eukaryota</taxon>
        <taxon>Metazoa</taxon>
        <taxon>Chordata</taxon>
        <taxon>Craniata</taxon>
        <taxon>Vertebrata</taxon>
        <taxon>Euteleostomi</taxon>
        <taxon>Archelosauria</taxon>
        <taxon>Archosauria</taxon>
        <taxon>Dinosauria</taxon>
        <taxon>Saurischia</taxon>
        <taxon>Theropoda</taxon>
        <taxon>Coelurosauria</taxon>
        <taxon>Aves</taxon>
        <taxon>Neognathae</taxon>
        <taxon>Neoaves</taxon>
        <taxon>Aequornithes</taxon>
        <taxon>Ciconiiformes</taxon>
        <taxon>Ciconiidae</taxon>
        <taxon>Mycteria</taxon>
    </lineage>
</organism>
<dbReference type="Gene3D" id="2.30.30.850">
    <property type="match status" value="1"/>
</dbReference>
<proteinExistence type="predicted"/>
<dbReference type="Proteomes" id="UP001333110">
    <property type="component" value="Unassembled WGS sequence"/>
</dbReference>
<gene>
    <name evidence="7" type="ORF">QYF61_013302</name>
</gene>
<sequence>MEMNELANLYLGYKKNLQENRAQARWFQLVPAGMQVHDIRSGDAVMIKVYSRKTKLDPKWEGLYTVLLTSYFAVKVAEKDNCIHHSYSHLDQGITRCLAKWTIRDCKSRTVSYLSIKTF</sequence>
<keyword evidence="5" id="KW-0378">Hydrolase</keyword>
<dbReference type="InterPro" id="IPR040643">
    <property type="entry name" value="MLVIN_C"/>
</dbReference>
<evidence type="ECO:0000256" key="2">
    <source>
        <dbReference type="ARBA" id="ARBA00022695"/>
    </source>
</evidence>
<keyword evidence="8" id="KW-1185">Reference proteome</keyword>
<protein>
    <recommendedName>
        <fullName evidence="6">Murine leukemia virus integrase C-terminal domain-containing protein</fullName>
    </recommendedName>
</protein>
<dbReference type="AlphaFoldDB" id="A0AAN7MRA1"/>
<feature type="domain" description="Murine leukemia virus integrase C-terminal" evidence="6">
    <location>
        <begin position="37"/>
        <end position="87"/>
    </location>
</feature>
<dbReference type="Pfam" id="PF18697">
    <property type="entry name" value="MLVIN_C"/>
    <property type="match status" value="1"/>
</dbReference>
<accession>A0AAN7MRA1</accession>
<reference evidence="7 8" key="1">
    <citation type="journal article" date="2023" name="J. Hered.">
        <title>Chromosome-level genome of the wood stork (Mycteria americana) provides insight into avian chromosome evolution.</title>
        <authorList>
            <person name="Flamio R. Jr."/>
            <person name="Ramstad K.M."/>
        </authorList>
    </citation>
    <scope>NUCLEOTIDE SEQUENCE [LARGE SCALE GENOMIC DNA]</scope>
    <source>
        <strain evidence="7">JAX WOST 10</strain>
    </source>
</reference>
<evidence type="ECO:0000256" key="1">
    <source>
        <dbReference type="ARBA" id="ARBA00022679"/>
    </source>
</evidence>
<keyword evidence="2" id="KW-0548">Nucleotidyltransferase</keyword>
<keyword evidence="4" id="KW-0255">Endonuclease</keyword>
<evidence type="ECO:0000256" key="4">
    <source>
        <dbReference type="ARBA" id="ARBA00022759"/>
    </source>
</evidence>
<name>A0AAN7MRA1_MYCAM</name>